<evidence type="ECO:0000256" key="8">
    <source>
        <dbReference type="SAM" id="MobiDB-lite"/>
    </source>
</evidence>
<feature type="region of interest" description="Disordered" evidence="8">
    <location>
        <begin position="368"/>
        <end position="429"/>
    </location>
</feature>
<feature type="transmembrane region" description="Helical" evidence="9">
    <location>
        <begin position="39"/>
        <end position="72"/>
    </location>
</feature>
<evidence type="ECO:0000256" key="9">
    <source>
        <dbReference type="SAM" id="Phobius"/>
    </source>
</evidence>
<keyword evidence="6 9" id="KW-1133">Transmembrane helix</keyword>
<reference evidence="10 11" key="1">
    <citation type="submission" date="2024-03" db="EMBL/GenBank/DDBJ databases">
        <title>Actinomycetospora sp. OC33-EN08, a novel actinomycete isolated from wild orchid (Aerides multiflora).</title>
        <authorList>
            <person name="Suriyachadkun C."/>
        </authorList>
    </citation>
    <scope>NUCLEOTIDE SEQUENCE [LARGE SCALE GENOMIC DNA]</scope>
    <source>
        <strain evidence="10 11">OC33-EN08</strain>
    </source>
</reference>
<keyword evidence="3" id="KW-0813">Transport</keyword>
<dbReference type="RefSeq" id="WP_337694848.1">
    <property type="nucleotide sequence ID" value="NZ_JBBEGN010000004.1"/>
</dbReference>
<dbReference type="EMBL" id="JBBEGN010000004">
    <property type="protein sequence ID" value="MEJ2868236.1"/>
    <property type="molecule type" value="Genomic_DNA"/>
</dbReference>
<keyword evidence="11" id="KW-1185">Reference proteome</keyword>
<keyword evidence="4" id="KW-1003">Cell membrane</keyword>
<dbReference type="InterPro" id="IPR002549">
    <property type="entry name" value="AI-2E-like"/>
</dbReference>
<feature type="transmembrane region" description="Helical" evidence="9">
    <location>
        <begin position="258"/>
        <end position="282"/>
    </location>
</feature>
<feature type="transmembrane region" description="Helical" evidence="9">
    <location>
        <begin position="289"/>
        <end position="306"/>
    </location>
</feature>
<evidence type="ECO:0000256" key="6">
    <source>
        <dbReference type="ARBA" id="ARBA00022989"/>
    </source>
</evidence>
<protein>
    <submittedName>
        <fullName evidence="10">AI-2E family transporter</fullName>
    </submittedName>
</protein>
<comment type="caution">
    <text evidence="10">The sequence shown here is derived from an EMBL/GenBank/DDBJ whole genome shotgun (WGS) entry which is preliminary data.</text>
</comment>
<organism evidence="10 11">
    <name type="scientific">Actinomycetospora aurantiaca</name>
    <dbReference type="NCBI Taxonomy" id="3129233"/>
    <lineage>
        <taxon>Bacteria</taxon>
        <taxon>Bacillati</taxon>
        <taxon>Actinomycetota</taxon>
        <taxon>Actinomycetes</taxon>
        <taxon>Pseudonocardiales</taxon>
        <taxon>Pseudonocardiaceae</taxon>
        <taxon>Actinomycetospora</taxon>
    </lineage>
</organism>
<accession>A0ABU8MMS2</accession>
<feature type="transmembrane region" description="Helical" evidence="9">
    <location>
        <begin position="326"/>
        <end position="354"/>
    </location>
</feature>
<sequence>MTQETPAPVGTTRSSVRRSRGQLIGDGLAWTSQWSGRLILTALGVVLVGLVIGELWSVVLPVLLGLIIATVLEPPATWLRQHRVPPLLAAIIVVLGALAIVGGIITAIAPQVANQIPELVQSATGGVEDVQTWLSSTFGLGQSQIGQAVQAGVDQLQNSATAIAGTLVTGITAIANGLIDLVLALVLAFLFVKDGYRFLPWLRRQVGTGAGGHFAAVGGRAWDRLGGFIRSQAIIGFVDAACIGVGLVILGVPLALPLAVLTFFGAFIPIVGALFAGALSVLVALVSNGLTNAVIVLVLILAVQQIEGNLLQPLVQGKGLGLHAAVVILAVTGGSSLAGVVGAFLAVPVVAVAAEIVRYLNEQIDARARSDDEHPSQAPRPTDEELLASSRPRPGGGRLSRWRRRRRDGETVAAEDATNPVRGDAATNG</sequence>
<dbReference type="PANTHER" id="PTHR21716:SF53">
    <property type="entry name" value="PERMEASE PERM-RELATED"/>
    <property type="match status" value="1"/>
</dbReference>
<evidence type="ECO:0000256" key="2">
    <source>
        <dbReference type="ARBA" id="ARBA00009773"/>
    </source>
</evidence>
<feature type="transmembrane region" description="Helical" evidence="9">
    <location>
        <begin position="233"/>
        <end position="252"/>
    </location>
</feature>
<evidence type="ECO:0000256" key="1">
    <source>
        <dbReference type="ARBA" id="ARBA00004651"/>
    </source>
</evidence>
<comment type="similarity">
    <text evidence="2">Belongs to the autoinducer-2 exporter (AI-2E) (TC 2.A.86) family.</text>
</comment>
<name>A0ABU8MMS2_9PSEU</name>
<keyword evidence="7 9" id="KW-0472">Membrane</keyword>
<feature type="transmembrane region" description="Helical" evidence="9">
    <location>
        <begin position="84"/>
        <end position="109"/>
    </location>
</feature>
<gene>
    <name evidence="10" type="ORF">WCD74_10695</name>
</gene>
<dbReference type="Pfam" id="PF01594">
    <property type="entry name" value="AI-2E_transport"/>
    <property type="match status" value="1"/>
</dbReference>
<evidence type="ECO:0000256" key="5">
    <source>
        <dbReference type="ARBA" id="ARBA00022692"/>
    </source>
</evidence>
<comment type="subcellular location">
    <subcellularLocation>
        <location evidence="1">Cell membrane</location>
        <topology evidence="1">Multi-pass membrane protein</topology>
    </subcellularLocation>
</comment>
<proteinExistence type="inferred from homology"/>
<dbReference type="Proteomes" id="UP001385809">
    <property type="component" value="Unassembled WGS sequence"/>
</dbReference>
<keyword evidence="5 9" id="KW-0812">Transmembrane</keyword>
<evidence type="ECO:0000313" key="11">
    <source>
        <dbReference type="Proteomes" id="UP001385809"/>
    </source>
</evidence>
<dbReference type="PANTHER" id="PTHR21716">
    <property type="entry name" value="TRANSMEMBRANE PROTEIN"/>
    <property type="match status" value="1"/>
</dbReference>
<evidence type="ECO:0000313" key="10">
    <source>
        <dbReference type="EMBL" id="MEJ2868236.1"/>
    </source>
</evidence>
<evidence type="ECO:0000256" key="4">
    <source>
        <dbReference type="ARBA" id="ARBA00022475"/>
    </source>
</evidence>
<evidence type="ECO:0000256" key="7">
    <source>
        <dbReference type="ARBA" id="ARBA00023136"/>
    </source>
</evidence>
<evidence type="ECO:0000256" key="3">
    <source>
        <dbReference type="ARBA" id="ARBA00022448"/>
    </source>
</evidence>
<feature type="transmembrane region" description="Helical" evidence="9">
    <location>
        <begin position="162"/>
        <end position="192"/>
    </location>
</feature>